<dbReference type="EMBL" id="GITU01000400">
    <property type="protein sequence ID" value="MBC1169103.1"/>
    <property type="molecule type" value="Transcribed_RNA"/>
</dbReference>
<dbReference type="FunFam" id="3.40.50.12780:FF:000003">
    <property type="entry name" value="Long-chain-fatty-acid--CoA ligase FadD"/>
    <property type="match status" value="1"/>
</dbReference>
<dbReference type="GO" id="GO:0008218">
    <property type="term" value="P:bioluminescence"/>
    <property type="evidence" value="ECO:0007669"/>
    <property type="project" value="UniProtKB-KW"/>
</dbReference>
<evidence type="ECO:0000256" key="8">
    <source>
        <dbReference type="ARBA" id="ARBA00023033"/>
    </source>
</evidence>
<name>A0A1B0GLA5_LUTLO</name>
<dbReference type="EC" id="1.13.12.7" evidence="3"/>
<evidence type="ECO:0000313" key="15">
    <source>
        <dbReference type="EMBL" id="MBC1169103.1"/>
    </source>
</evidence>
<evidence type="ECO:0000256" key="6">
    <source>
        <dbReference type="ARBA" id="ARBA00022840"/>
    </source>
</evidence>
<evidence type="ECO:0000259" key="14">
    <source>
        <dbReference type="Pfam" id="PF13193"/>
    </source>
</evidence>
<dbReference type="AlphaFoldDB" id="A0A1B0GLA5"/>
<dbReference type="InterPro" id="IPR000873">
    <property type="entry name" value="AMP-dep_synth/lig_dom"/>
</dbReference>
<feature type="domain" description="AMP-binding enzyme C-terminal" evidence="14">
    <location>
        <begin position="501"/>
        <end position="577"/>
    </location>
</feature>
<dbReference type="InterPro" id="IPR045851">
    <property type="entry name" value="AMP-bd_C_sf"/>
</dbReference>
<keyword evidence="6" id="KW-0067">ATP-binding</keyword>
<evidence type="ECO:0000256" key="9">
    <source>
        <dbReference type="ARBA" id="ARBA00023140"/>
    </source>
</evidence>
<evidence type="ECO:0000313" key="16">
    <source>
        <dbReference type="EnsemblMetazoa" id="LLOJ009886-PA"/>
    </source>
</evidence>
<keyword evidence="17" id="KW-1185">Reference proteome</keyword>
<dbReference type="EMBL" id="AJWK01034693">
    <property type="status" value="NOT_ANNOTATED_CDS"/>
    <property type="molecule type" value="Genomic_DNA"/>
</dbReference>
<feature type="domain" description="AMP-dependent synthetase/ligase" evidence="13">
    <location>
        <begin position="73"/>
        <end position="450"/>
    </location>
</feature>
<comment type="similarity">
    <text evidence="2">Belongs to the ATP-dependent AMP-binding enzyme family.</text>
</comment>
<comment type="catalytic activity">
    <reaction evidence="12">
        <text>firefly D-luciferin + ATP + O2 = firefly oxyluciferin + hnu + AMP + CO2 + diphosphate</text>
        <dbReference type="Rhea" id="RHEA:10732"/>
        <dbReference type="ChEBI" id="CHEBI:15379"/>
        <dbReference type="ChEBI" id="CHEBI:16526"/>
        <dbReference type="ChEBI" id="CHEBI:16792"/>
        <dbReference type="ChEBI" id="CHEBI:30212"/>
        <dbReference type="ChEBI" id="CHEBI:30616"/>
        <dbReference type="ChEBI" id="CHEBI:33019"/>
        <dbReference type="ChEBI" id="CHEBI:58038"/>
        <dbReference type="ChEBI" id="CHEBI:456215"/>
        <dbReference type="EC" id="1.13.12.7"/>
    </reaction>
</comment>
<dbReference type="Gene3D" id="3.40.50.12780">
    <property type="entry name" value="N-terminal domain of ligase-like"/>
    <property type="match status" value="1"/>
</dbReference>
<dbReference type="FunFam" id="3.30.300.30:FF:000007">
    <property type="entry name" value="4-coumarate--CoA ligase 2"/>
    <property type="match status" value="1"/>
</dbReference>
<evidence type="ECO:0000256" key="2">
    <source>
        <dbReference type="ARBA" id="ARBA00006432"/>
    </source>
</evidence>
<dbReference type="CDD" id="cd05911">
    <property type="entry name" value="Firefly_Luc_like"/>
    <property type="match status" value="1"/>
</dbReference>
<dbReference type="Pfam" id="PF00501">
    <property type="entry name" value="AMP-binding"/>
    <property type="match status" value="1"/>
</dbReference>
<evidence type="ECO:0000256" key="12">
    <source>
        <dbReference type="ARBA" id="ARBA00048497"/>
    </source>
</evidence>
<dbReference type="Gene3D" id="3.30.300.30">
    <property type="match status" value="1"/>
</dbReference>
<evidence type="ECO:0000256" key="5">
    <source>
        <dbReference type="ARBA" id="ARBA00022741"/>
    </source>
</evidence>
<evidence type="ECO:0000256" key="10">
    <source>
        <dbReference type="ARBA" id="ARBA00023223"/>
    </source>
</evidence>
<dbReference type="RefSeq" id="XP_055692103.1">
    <property type="nucleotide sequence ID" value="XM_055836128.1"/>
</dbReference>
<dbReference type="InterPro" id="IPR042099">
    <property type="entry name" value="ANL_N_sf"/>
</dbReference>
<proteinExistence type="inferred from homology"/>
<dbReference type="VEuPathDB" id="VectorBase:LLOJ009886"/>
<dbReference type="GeneID" id="129795089"/>
<dbReference type="EnsemblMetazoa" id="LLOJ009886-RA">
    <property type="protein sequence ID" value="LLOJ009886-PA"/>
    <property type="gene ID" value="LLOJ009886"/>
</dbReference>
<protein>
    <recommendedName>
        <fullName evidence="4">Luciferin 4-monooxygenase</fullName>
        <ecNumber evidence="3">1.13.12.7</ecNumber>
    </recommendedName>
</protein>
<evidence type="ECO:0000256" key="3">
    <source>
        <dbReference type="ARBA" id="ARBA00012532"/>
    </source>
</evidence>
<evidence type="ECO:0000256" key="1">
    <source>
        <dbReference type="ARBA" id="ARBA00004275"/>
    </source>
</evidence>
<dbReference type="SUPFAM" id="SSF56801">
    <property type="entry name" value="Acetyl-CoA synthetase-like"/>
    <property type="match status" value="1"/>
</dbReference>
<evidence type="ECO:0000259" key="13">
    <source>
        <dbReference type="Pfam" id="PF00501"/>
    </source>
</evidence>
<dbReference type="PANTHER" id="PTHR24096:SF422">
    <property type="entry name" value="BCDNA.GH02901"/>
    <property type="match status" value="1"/>
</dbReference>
<evidence type="ECO:0000313" key="17">
    <source>
        <dbReference type="Proteomes" id="UP000092461"/>
    </source>
</evidence>
<dbReference type="GO" id="GO:0046949">
    <property type="term" value="P:fatty-acyl-CoA biosynthetic process"/>
    <property type="evidence" value="ECO:0007669"/>
    <property type="project" value="TreeGrafter"/>
</dbReference>
<dbReference type="PANTHER" id="PTHR24096">
    <property type="entry name" value="LONG-CHAIN-FATTY-ACID--COA LIGASE"/>
    <property type="match status" value="1"/>
</dbReference>
<keyword evidence="11" id="KW-0599">Photoprotein</keyword>
<keyword evidence="9" id="KW-0576">Peroxisome</keyword>
<dbReference type="EMBL" id="AJWK01034692">
    <property type="status" value="NOT_ANNOTATED_CDS"/>
    <property type="molecule type" value="Genomic_DNA"/>
</dbReference>
<dbReference type="GO" id="GO:0004467">
    <property type="term" value="F:long-chain fatty acid-CoA ligase activity"/>
    <property type="evidence" value="ECO:0007669"/>
    <property type="project" value="TreeGrafter"/>
</dbReference>
<dbReference type="RefSeq" id="XP_055692111.1">
    <property type="nucleotide sequence ID" value="XM_055836136.1"/>
</dbReference>
<dbReference type="GO" id="GO:0004497">
    <property type="term" value="F:monooxygenase activity"/>
    <property type="evidence" value="ECO:0007669"/>
    <property type="project" value="UniProtKB-KW"/>
</dbReference>
<dbReference type="Pfam" id="PF13193">
    <property type="entry name" value="AMP-binding_C"/>
    <property type="match status" value="1"/>
</dbReference>
<keyword evidence="8" id="KW-0503">Monooxygenase</keyword>
<dbReference type="GO" id="GO:0005524">
    <property type="term" value="F:ATP binding"/>
    <property type="evidence" value="ECO:0007669"/>
    <property type="project" value="UniProtKB-KW"/>
</dbReference>
<dbReference type="VEuPathDB" id="VectorBase:LLONM1_000873"/>
<sequence>MMSIPVSTRLANLARRSCVRLLSTRQQQQNDERTCDYERFYSYPPEPGFVKNSPFENINIPNCTIDQYVWSNLREWENRVAAVCGITDRQYTYAEMRDHSAALAVRLQKMGYKPGDAIAVCIPNFPEFPIAALGALEAGLVVTTVNPIYTPEEICRQLMDADAKFIITTVDRFDAVKEACALTKTTMRIATIRHRATEILPEGAIDFAELINPHGVDFSALLRPNTTIEDIAFLPYSSGTTGLPKGVELTHRNITSNSEMLKAKTDGVPIVHETTKDFQDVLPCVLPFFHIYGLTVTLLSKLALGCKIVTLPRFHPDSFLNVMMKYKGSVLHLVPPIIIMLGHNDKVKPHHTESIRIVMSGAAPMGTPDAERFTARAPGAEFVQGYGLTETSPVVLMSCVGSKKYAAVGHPVPNTQAKVVDLSDPTRTGLGPNTVGELLIRGPQVMRGYHNRKEATDEMLLEDGWLRTGDLAYYDETDHFYITDRLKELIKVKGFQVPPAELEELLRDHPKVADAAVIGIPHALSGEVPRAFIVAKKGNEVTEKELQEYVAGKVASYKRLDGGVEFLEAIPKSATGKILRRELKQKYCS</sequence>
<dbReference type="KEGG" id="lll:129795089"/>
<accession>A0A1B0GLA5</accession>
<dbReference type="Proteomes" id="UP000092461">
    <property type="component" value="Unassembled WGS sequence"/>
</dbReference>
<dbReference type="OrthoDB" id="10253869at2759"/>
<organism evidence="16 17">
    <name type="scientific">Lutzomyia longipalpis</name>
    <name type="common">Sand fly</name>
    <dbReference type="NCBI Taxonomy" id="7200"/>
    <lineage>
        <taxon>Eukaryota</taxon>
        <taxon>Metazoa</taxon>
        <taxon>Ecdysozoa</taxon>
        <taxon>Arthropoda</taxon>
        <taxon>Hexapoda</taxon>
        <taxon>Insecta</taxon>
        <taxon>Pterygota</taxon>
        <taxon>Neoptera</taxon>
        <taxon>Endopterygota</taxon>
        <taxon>Diptera</taxon>
        <taxon>Nematocera</taxon>
        <taxon>Psychodoidea</taxon>
        <taxon>Psychodidae</taxon>
        <taxon>Lutzomyia</taxon>
        <taxon>Lutzomyia</taxon>
    </lineage>
</organism>
<keyword evidence="5" id="KW-0547">Nucleotide-binding</keyword>
<evidence type="ECO:0000256" key="4">
    <source>
        <dbReference type="ARBA" id="ARBA00019043"/>
    </source>
</evidence>
<reference evidence="15" key="2">
    <citation type="journal article" date="2020" name="BMC">
        <title>Leishmania infection induces a limited differential gene expression in the sand fly midgut.</title>
        <authorList>
            <person name="Coutinho-Abreu I.V."/>
            <person name="Serafim T.D."/>
            <person name="Meneses C."/>
            <person name="Kamhawi S."/>
            <person name="Oliveira F."/>
            <person name="Valenzuela J.G."/>
        </authorList>
    </citation>
    <scope>NUCLEOTIDE SEQUENCE</scope>
    <source>
        <strain evidence="15">Jacobina</strain>
        <tissue evidence="15">Midgut</tissue>
    </source>
</reference>
<dbReference type="CTD" id="32426"/>
<dbReference type="PROSITE" id="PS00455">
    <property type="entry name" value="AMP_BINDING"/>
    <property type="match status" value="1"/>
</dbReference>
<reference evidence="16" key="3">
    <citation type="submission" date="2020-05" db="UniProtKB">
        <authorList>
            <consortium name="EnsemblMetazoa"/>
        </authorList>
    </citation>
    <scope>IDENTIFICATION</scope>
    <source>
        <strain evidence="16">Jacobina</strain>
    </source>
</reference>
<comment type="subcellular location">
    <subcellularLocation>
        <location evidence="1">Peroxisome</location>
    </subcellularLocation>
</comment>
<keyword evidence="7" id="KW-0560">Oxidoreductase</keyword>
<dbReference type="InterPro" id="IPR020845">
    <property type="entry name" value="AMP-binding_CS"/>
</dbReference>
<evidence type="ECO:0000256" key="7">
    <source>
        <dbReference type="ARBA" id="ARBA00023002"/>
    </source>
</evidence>
<dbReference type="InterPro" id="IPR025110">
    <property type="entry name" value="AMP-bd_C"/>
</dbReference>
<dbReference type="GO" id="GO:0005777">
    <property type="term" value="C:peroxisome"/>
    <property type="evidence" value="ECO:0007669"/>
    <property type="project" value="UniProtKB-SubCell"/>
</dbReference>
<evidence type="ECO:0000256" key="11">
    <source>
        <dbReference type="ARBA" id="ARBA00023262"/>
    </source>
</evidence>
<keyword evidence="10" id="KW-0455">Luminescence</keyword>
<reference evidence="17" key="1">
    <citation type="submission" date="2012-05" db="EMBL/GenBank/DDBJ databases">
        <title>Whole Genome Assembly of Lutzomyia longipalpis.</title>
        <authorList>
            <person name="Richards S."/>
            <person name="Qu C."/>
            <person name="Dillon R."/>
            <person name="Worley K."/>
            <person name="Scherer S."/>
            <person name="Batterton M."/>
            <person name="Taylor A."/>
            <person name="Hawes A."/>
            <person name="Hernandez B."/>
            <person name="Kovar C."/>
            <person name="Mandapat C."/>
            <person name="Pham C."/>
            <person name="Qu C."/>
            <person name="Jing C."/>
            <person name="Bess C."/>
            <person name="Bandaranaike D."/>
            <person name="Ngo D."/>
            <person name="Ongeri F."/>
            <person name="Arias F."/>
            <person name="Lara F."/>
            <person name="Weissenberger G."/>
            <person name="Kamau G."/>
            <person name="Han H."/>
            <person name="Shen H."/>
            <person name="Dinh H."/>
            <person name="Khalil I."/>
            <person name="Jones J."/>
            <person name="Shafer J."/>
            <person name="Jayaseelan J."/>
            <person name="Quiroz J."/>
            <person name="Blankenburg K."/>
            <person name="Nguyen L."/>
            <person name="Jackson L."/>
            <person name="Francisco L."/>
            <person name="Tang L.-Y."/>
            <person name="Pu L.-L."/>
            <person name="Perales L."/>
            <person name="Lorensuhewa L."/>
            <person name="Munidasa M."/>
            <person name="Coyle M."/>
            <person name="Taylor M."/>
            <person name="Puazo M."/>
            <person name="Firestine M."/>
            <person name="Scheel M."/>
            <person name="Javaid M."/>
            <person name="Wang M."/>
            <person name="Li M."/>
            <person name="Tabassum N."/>
            <person name="Saada N."/>
            <person name="Osuji N."/>
            <person name="Aqrawi P."/>
            <person name="Fu Q."/>
            <person name="Thornton R."/>
            <person name="Raj R."/>
            <person name="Goodspeed R."/>
            <person name="Mata R."/>
            <person name="Najjar R."/>
            <person name="Gubbala S."/>
            <person name="Lee S."/>
            <person name="Denson S."/>
            <person name="Patil S."/>
            <person name="Macmil S."/>
            <person name="Qi S."/>
            <person name="Matskevitch T."/>
            <person name="Palculict T."/>
            <person name="Mathew T."/>
            <person name="Vee V."/>
            <person name="Velamala V."/>
            <person name="Korchina V."/>
            <person name="Cai W."/>
            <person name="Liu W."/>
            <person name="Dai W."/>
            <person name="Zou X."/>
            <person name="Zhu Y."/>
            <person name="Zhang Y."/>
            <person name="Wu Y.-Q."/>
            <person name="Xin Y."/>
            <person name="Nazarath L."/>
            <person name="Kovar C."/>
            <person name="Han Y."/>
            <person name="Muzny D."/>
            <person name="Gibbs R."/>
        </authorList>
    </citation>
    <scope>NUCLEOTIDE SEQUENCE [LARGE SCALE GENOMIC DNA]</scope>
    <source>
        <strain evidence="17">Jacobina</strain>
    </source>
</reference>